<dbReference type="Gene3D" id="1.10.510.10">
    <property type="entry name" value="Transferase(Phosphotransferase) domain 1"/>
    <property type="match status" value="1"/>
</dbReference>
<dbReference type="Pfam" id="PF06479">
    <property type="entry name" value="Ribonuc_2-5A"/>
    <property type="match status" value="1"/>
</dbReference>
<dbReference type="Gene3D" id="1.20.1440.180">
    <property type="entry name" value="KEN domain"/>
    <property type="match status" value="1"/>
</dbReference>
<dbReference type="AlphaFoldDB" id="A0AA35VB78"/>
<evidence type="ECO:0000256" key="3">
    <source>
        <dbReference type="ARBA" id="ARBA00022679"/>
    </source>
</evidence>
<dbReference type="InterPro" id="IPR008271">
    <property type="entry name" value="Ser/Thr_kinase_AS"/>
</dbReference>
<organism evidence="9 10">
    <name type="scientific">Lactuca saligna</name>
    <name type="common">Willowleaf lettuce</name>
    <dbReference type="NCBI Taxonomy" id="75948"/>
    <lineage>
        <taxon>Eukaryota</taxon>
        <taxon>Viridiplantae</taxon>
        <taxon>Streptophyta</taxon>
        <taxon>Embryophyta</taxon>
        <taxon>Tracheophyta</taxon>
        <taxon>Spermatophyta</taxon>
        <taxon>Magnoliopsida</taxon>
        <taxon>eudicotyledons</taxon>
        <taxon>Gunneridae</taxon>
        <taxon>Pentapetalae</taxon>
        <taxon>asterids</taxon>
        <taxon>campanulids</taxon>
        <taxon>Asterales</taxon>
        <taxon>Asteraceae</taxon>
        <taxon>Cichorioideae</taxon>
        <taxon>Cichorieae</taxon>
        <taxon>Lactucinae</taxon>
        <taxon>Lactuca</taxon>
    </lineage>
</organism>
<dbReference type="Pfam" id="PF26192">
    <property type="entry name" value="RNF157-like_N"/>
    <property type="match status" value="1"/>
</dbReference>
<dbReference type="GO" id="GO:0051082">
    <property type="term" value="F:unfolded protein binding"/>
    <property type="evidence" value="ECO:0007669"/>
    <property type="project" value="TreeGrafter"/>
</dbReference>
<feature type="domain" description="KEN" evidence="8">
    <location>
        <begin position="583"/>
        <end position="719"/>
    </location>
</feature>
<evidence type="ECO:0000256" key="4">
    <source>
        <dbReference type="ARBA" id="ARBA00022741"/>
    </source>
</evidence>
<dbReference type="Pfam" id="PF00069">
    <property type="entry name" value="Pkinase"/>
    <property type="match status" value="1"/>
</dbReference>
<protein>
    <recommendedName>
        <fullName evidence="1">non-specific serine/threonine protein kinase</fullName>
        <ecNumber evidence="1">2.7.11.1</ecNumber>
    </recommendedName>
</protein>
<dbReference type="InterPro" id="IPR038357">
    <property type="entry name" value="KEN_sf"/>
</dbReference>
<dbReference type="FunFam" id="3.30.200.20:FF:000077">
    <property type="entry name" value="Putative Serine/threonine-protein kinase/endoribonuclease IRE1"/>
    <property type="match status" value="1"/>
</dbReference>
<dbReference type="EMBL" id="OX465078">
    <property type="protein sequence ID" value="CAI9270321.1"/>
    <property type="molecule type" value="Genomic_DNA"/>
</dbReference>
<dbReference type="PROSITE" id="PS00108">
    <property type="entry name" value="PROTEIN_KINASE_ST"/>
    <property type="match status" value="1"/>
</dbReference>
<dbReference type="GO" id="GO:0006397">
    <property type="term" value="P:mRNA processing"/>
    <property type="evidence" value="ECO:0007669"/>
    <property type="project" value="InterPro"/>
</dbReference>
<proteinExistence type="predicted"/>
<gene>
    <name evidence="9" type="ORF">LSALG_LOCUS10640</name>
</gene>
<keyword evidence="3" id="KW-0808">Transferase</keyword>
<dbReference type="PROSITE" id="PS50011">
    <property type="entry name" value="PROTEIN_KINASE_DOM"/>
    <property type="match status" value="1"/>
</dbReference>
<dbReference type="PANTHER" id="PTHR13954">
    <property type="entry name" value="IRE1-RELATED"/>
    <property type="match status" value="1"/>
</dbReference>
<keyword evidence="5" id="KW-0418">Kinase</keyword>
<evidence type="ECO:0000313" key="9">
    <source>
        <dbReference type="EMBL" id="CAI9270321.1"/>
    </source>
</evidence>
<dbReference type="PANTHER" id="PTHR13954:SF27">
    <property type="entry name" value="SERINE_THREONINE-PROTEIN KINASE_ENDORIBONUCLEASE IRE1B"/>
    <property type="match status" value="1"/>
</dbReference>
<dbReference type="InterPro" id="IPR011009">
    <property type="entry name" value="Kinase-like_dom_sf"/>
</dbReference>
<evidence type="ECO:0000256" key="5">
    <source>
        <dbReference type="ARBA" id="ARBA00022777"/>
    </source>
</evidence>
<reference evidence="9" key="1">
    <citation type="submission" date="2023-04" db="EMBL/GenBank/DDBJ databases">
        <authorList>
            <person name="Vijverberg K."/>
            <person name="Xiong W."/>
            <person name="Schranz E."/>
        </authorList>
    </citation>
    <scope>NUCLEOTIDE SEQUENCE</scope>
</reference>
<evidence type="ECO:0000256" key="6">
    <source>
        <dbReference type="ARBA" id="ARBA00022840"/>
    </source>
</evidence>
<evidence type="ECO:0000313" key="10">
    <source>
        <dbReference type="Proteomes" id="UP001177003"/>
    </source>
</evidence>
<dbReference type="InterPro" id="IPR045133">
    <property type="entry name" value="IRE1/2-like"/>
</dbReference>
<dbReference type="GO" id="GO:0004521">
    <property type="term" value="F:RNA endonuclease activity"/>
    <property type="evidence" value="ECO:0007669"/>
    <property type="project" value="InterPro"/>
</dbReference>
<dbReference type="GO" id="GO:0004674">
    <property type="term" value="F:protein serine/threonine kinase activity"/>
    <property type="evidence" value="ECO:0007669"/>
    <property type="project" value="UniProtKB-KW"/>
</dbReference>
<feature type="domain" description="Protein kinase" evidence="7">
    <location>
        <begin position="312"/>
        <end position="580"/>
    </location>
</feature>
<accession>A0AA35VB78</accession>
<sequence>MPQKIGLLENKKPKTRYFLRCPCRSLNKTRSTVANPHLLLPTISPPAISSNDDLHSADDSSIAPTTSSTTSAWVGDALDMVQDSVVDSFNQSNCRRWWNSRGNNQNFPALRGAIWSMQYGPCSADIEPDQENPGKYLVEFTYDAYGAGSITLRFGEKLGRGYNDDLTKEDLIQPITVNIKQDLGQKFKQEPGTGIDFSSYTVSKTEVYLLAIQARISPCISEDGSTNGGTTMSQLTIAVFDKEQDRYKVRVTDQTLWVNGAKYVLHDKEGFGNSDGADLNWNDLGKKCLICLSKFQDTSTLHREGRKIGKLVVYDKKIGKGSNETIVYEGIYGDKSVAVKKIVKVHHDVALKVIQNPRVSDQHPNIVRLYGVEYDQDFVYLALDRCICSLHDLILSHGNSSAESQPTVKVFKDLELSKPSRYPPPILLTFMRDIVEGLGYLHGLRINHGDLKPQNVLIHNDTSSVVKVSNMGTRKYRALTKNTTGCGSGRWQAPEQLRNEEPTPAADLFNFGCLLFFCITGGQHPFGDIIDDRDNNILHDMKNLSPVENIPEAFDLISRLLHPDPESRPKAGEVYNHPLFWDPQTRISFLLTASQKVKRRKPNECETNSNLIASLDRRAPHVFSGEWNTKLDDTLRNDVHLHIKKYYYNYKSVCHLIRLIRNKHNHYLDSPDLKTALGSLPTGFDAYFRRKFPKLLIEAYKFFKEYCGFEDLFINYYRHKVFP</sequence>
<dbReference type="Proteomes" id="UP001177003">
    <property type="component" value="Chromosome 2"/>
</dbReference>
<dbReference type="InterPro" id="IPR000719">
    <property type="entry name" value="Prot_kinase_dom"/>
</dbReference>
<dbReference type="GO" id="GO:1990604">
    <property type="term" value="C:IRE1-TRAF2-ASK1 complex"/>
    <property type="evidence" value="ECO:0007669"/>
    <property type="project" value="TreeGrafter"/>
</dbReference>
<keyword evidence="6" id="KW-0067">ATP-binding</keyword>
<dbReference type="InterPro" id="IPR058981">
    <property type="entry name" value="MGRN1/RNF157-like_N"/>
</dbReference>
<keyword evidence="10" id="KW-1185">Reference proteome</keyword>
<evidence type="ECO:0000256" key="1">
    <source>
        <dbReference type="ARBA" id="ARBA00012513"/>
    </source>
</evidence>
<dbReference type="SUPFAM" id="SSF56112">
    <property type="entry name" value="Protein kinase-like (PK-like)"/>
    <property type="match status" value="1"/>
</dbReference>
<evidence type="ECO:0000256" key="2">
    <source>
        <dbReference type="ARBA" id="ARBA00022527"/>
    </source>
</evidence>
<dbReference type="GO" id="GO:0005524">
    <property type="term" value="F:ATP binding"/>
    <property type="evidence" value="ECO:0007669"/>
    <property type="project" value="UniProtKB-KW"/>
</dbReference>
<evidence type="ECO:0000259" key="8">
    <source>
        <dbReference type="PROSITE" id="PS51392"/>
    </source>
</evidence>
<dbReference type="Gene3D" id="3.30.200.20">
    <property type="entry name" value="Phosphorylase Kinase, domain 1"/>
    <property type="match status" value="1"/>
</dbReference>
<name>A0AA35VB78_LACSI</name>
<keyword evidence="4" id="KW-0547">Nucleotide-binding</keyword>
<keyword evidence="2" id="KW-0723">Serine/threonine-protein kinase</keyword>
<dbReference type="InterPro" id="IPR010513">
    <property type="entry name" value="KEN_dom"/>
</dbReference>
<dbReference type="PROSITE" id="PS51392">
    <property type="entry name" value="KEN"/>
    <property type="match status" value="1"/>
</dbReference>
<dbReference type="SMART" id="SM00580">
    <property type="entry name" value="PUG"/>
    <property type="match status" value="1"/>
</dbReference>
<evidence type="ECO:0000259" key="7">
    <source>
        <dbReference type="PROSITE" id="PS50011"/>
    </source>
</evidence>
<dbReference type="EC" id="2.7.11.1" evidence="1"/>
<dbReference type="SMART" id="SM00220">
    <property type="entry name" value="S_TKc"/>
    <property type="match status" value="1"/>
</dbReference>
<dbReference type="GO" id="GO:0036498">
    <property type="term" value="P:IRE1-mediated unfolded protein response"/>
    <property type="evidence" value="ECO:0007669"/>
    <property type="project" value="TreeGrafter"/>
</dbReference>